<feature type="transmembrane region" description="Helical" evidence="1">
    <location>
        <begin position="393"/>
        <end position="412"/>
    </location>
</feature>
<feature type="transmembrane region" description="Helical" evidence="1">
    <location>
        <begin position="124"/>
        <end position="144"/>
    </location>
</feature>
<name>A0A268F1U9_9BACL</name>
<keyword evidence="1" id="KW-0472">Membrane</keyword>
<sequence>MTTRQILFGVLLFSLLACALIYAVHLWLTRRSRGVYVPLQDISRGEGRSVRNLYRQWLQLAYRFCLHVPLVKGYVMRLRQRISVVHPYDEISLRLETMKLAAVITGTMGITALLLIWSNPTIGFILLIMLACIVIHDLLIEMYVNRLERKLLIQSVELFSQVRHHYQQHGMVDEAIYEGAESAGPEIALHTHRIYHALVSKDPEEELEKYYESAPNRYLKAFAGISRLVMEFGDYARKKSSIYLLGLSGLTREIQLEILRRDKLDYLLKGLNVIALAPVFFAKPIERWARGNFPAMDQFYTSKLGFITKISIYVIIVVAYVLLQKLQQHRETDYRAGLDKPSWEERLCRIPMVRNLALIMAPRQGTPAFARLLRLLRESNTRLKLEWFVVRRLTLFTLAFALSLSTAVFLHVQARHQLLYAPVPEQQSLFGQMNEVQLQAAKRRAEQDRQWMEQLGMSPAVDQGQAEKLIEENGAQGMTQEQIKAAADRVLEKLRQFDGEYLKWWELVLAIAAGLIAYAFPLWMLYFHRKVRNMEMRHEVYQFMTVISILRGMERISVEGILEWLNRFAVIFKVPIQKCLLHYEHGAQLALTELKEDVWFPDFQRLVDKLLLAVDKVPIREVFDEDLDGEMAFSFEQRRQEYEALIDTKAGWGRMIGFAPMYALIFLYLVIPLIGMSFTQMSIYYEQIQRL</sequence>
<dbReference type="OrthoDB" id="2662505at2"/>
<evidence type="ECO:0000313" key="3">
    <source>
        <dbReference type="Proteomes" id="UP000215596"/>
    </source>
</evidence>
<feature type="transmembrane region" description="Helical" evidence="1">
    <location>
        <begin position="305"/>
        <end position="323"/>
    </location>
</feature>
<dbReference type="RefSeq" id="WP_095263675.1">
    <property type="nucleotide sequence ID" value="NZ_NPBY01000012.1"/>
</dbReference>
<dbReference type="Proteomes" id="UP000215596">
    <property type="component" value="Unassembled WGS sequence"/>
</dbReference>
<evidence type="ECO:0008006" key="4">
    <source>
        <dbReference type="Google" id="ProtNLM"/>
    </source>
</evidence>
<feature type="transmembrane region" description="Helical" evidence="1">
    <location>
        <begin position="266"/>
        <end position="285"/>
    </location>
</feature>
<protein>
    <recommendedName>
        <fullName evidence="4">GTPase SAR1</fullName>
    </recommendedName>
</protein>
<feature type="transmembrane region" description="Helical" evidence="1">
    <location>
        <begin position="662"/>
        <end position="685"/>
    </location>
</feature>
<dbReference type="EMBL" id="NPBY01000012">
    <property type="protein sequence ID" value="PAD79356.1"/>
    <property type="molecule type" value="Genomic_DNA"/>
</dbReference>
<feature type="transmembrane region" description="Helical" evidence="1">
    <location>
        <begin position="504"/>
        <end position="527"/>
    </location>
</feature>
<organism evidence="2 3">
    <name type="scientific">Paenibacillus campinasensis</name>
    <dbReference type="NCBI Taxonomy" id="66347"/>
    <lineage>
        <taxon>Bacteria</taxon>
        <taxon>Bacillati</taxon>
        <taxon>Bacillota</taxon>
        <taxon>Bacilli</taxon>
        <taxon>Bacillales</taxon>
        <taxon>Paenibacillaceae</taxon>
        <taxon>Paenibacillus</taxon>
    </lineage>
</organism>
<feature type="transmembrane region" description="Helical" evidence="1">
    <location>
        <begin position="100"/>
        <end position="118"/>
    </location>
</feature>
<dbReference type="AlphaFoldDB" id="A0A268F1U9"/>
<evidence type="ECO:0000256" key="1">
    <source>
        <dbReference type="SAM" id="Phobius"/>
    </source>
</evidence>
<accession>A0A268F1U9</accession>
<gene>
    <name evidence="2" type="ORF">CHH67_03870</name>
</gene>
<keyword evidence="1" id="KW-0812">Transmembrane</keyword>
<dbReference type="PROSITE" id="PS51257">
    <property type="entry name" value="PROKAR_LIPOPROTEIN"/>
    <property type="match status" value="1"/>
</dbReference>
<comment type="caution">
    <text evidence="2">The sequence shown here is derived from an EMBL/GenBank/DDBJ whole genome shotgun (WGS) entry which is preliminary data.</text>
</comment>
<proteinExistence type="predicted"/>
<reference evidence="2 3" key="1">
    <citation type="submission" date="2017-07" db="EMBL/GenBank/DDBJ databases">
        <title>Isolation and whole genome analysis of endospore-forming bacteria from heroin.</title>
        <authorList>
            <person name="Kalinowski J."/>
            <person name="Ahrens B."/>
            <person name="Al-Dilaimi A."/>
            <person name="Winkler A."/>
            <person name="Wibberg D."/>
            <person name="Schleenbecker U."/>
            <person name="Ruckert C."/>
            <person name="Wolfel R."/>
            <person name="Grass G."/>
        </authorList>
    </citation>
    <scope>NUCLEOTIDE SEQUENCE [LARGE SCALE GENOMIC DNA]</scope>
    <source>
        <strain evidence="2 3">7537-G1</strain>
    </source>
</reference>
<evidence type="ECO:0000313" key="2">
    <source>
        <dbReference type="EMBL" id="PAD79356.1"/>
    </source>
</evidence>
<keyword evidence="1" id="KW-1133">Transmembrane helix</keyword>
<feature type="transmembrane region" description="Helical" evidence="1">
    <location>
        <begin position="6"/>
        <end position="28"/>
    </location>
</feature>